<keyword evidence="1" id="KW-0863">Zinc-finger</keyword>
<evidence type="ECO:0000256" key="1">
    <source>
        <dbReference type="PROSITE-ProRule" id="PRU00047"/>
    </source>
</evidence>
<dbReference type="PROSITE" id="PS50158">
    <property type="entry name" value="ZF_CCHC"/>
    <property type="match status" value="1"/>
</dbReference>
<keyword evidence="1" id="KW-0862">Zinc</keyword>
<dbReference type="GO" id="GO:0003676">
    <property type="term" value="F:nucleic acid binding"/>
    <property type="evidence" value="ECO:0007669"/>
    <property type="project" value="InterPro"/>
</dbReference>
<sequence>MDVEKQETNDEEWDFDIDDEDWSDCEDCPDIKLSRASETICHIEYERLHLVCFKCGRYGHYTELCSKEDKVTNGHHEAMKEAEILMHNVDHHWGKNKDTRNNISSNYGDRMFVCKGRKLARLMGQPIILEGNRERNVSKEIRSENGANQGTVDKCSRFEILNDAESMEKEQDISPLITKVNEVIKESTSTARIQKNKGAIQVVIEGSIYYLLSGDKPRFYTNEIVGFNQPGPGLNENTYSKCLSLASNLTKASPIVQGLNVMKPMGTKQVNSQVFFSNSC</sequence>
<reference evidence="3" key="1">
    <citation type="journal article" date="2023" name="Science">
        <title>Elucidation of the pathway for biosynthesis of saponin adjuvants from the soapbark tree.</title>
        <authorList>
            <person name="Reed J."/>
            <person name="Orme A."/>
            <person name="El-Demerdash A."/>
            <person name="Owen C."/>
            <person name="Martin L.B.B."/>
            <person name="Misra R.C."/>
            <person name="Kikuchi S."/>
            <person name="Rejzek M."/>
            <person name="Martin A.C."/>
            <person name="Harkess A."/>
            <person name="Leebens-Mack J."/>
            <person name="Louveau T."/>
            <person name="Stephenson M.J."/>
            <person name="Osbourn A."/>
        </authorList>
    </citation>
    <scope>NUCLEOTIDE SEQUENCE</scope>
    <source>
        <strain evidence="3">S10</strain>
    </source>
</reference>
<evidence type="ECO:0000313" key="4">
    <source>
        <dbReference type="Proteomes" id="UP001163823"/>
    </source>
</evidence>
<name>A0AAD7PNS6_QUISA</name>
<dbReference type="KEGG" id="qsa:O6P43_016760"/>
<dbReference type="EMBL" id="JARAOO010000007">
    <property type="protein sequence ID" value="KAJ7961410.1"/>
    <property type="molecule type" value="Genomic_DNA"/>
</dbReference>
<accession>A0AAD7PNS6</accession>
<evidence type="ECO:0000259" key="2">
    <source>
        <dbReference type="PROSITE" id="PS50158"/>
    </source>
</evidence>
<dbReference type="GO" id="GO:0008270">
    <property type="term" value="F:zinc ion binding"/>
    <property type="evidence" value="ECO:0007669"/>
    <property type="project" value="UniProtKB-KW"/>
</dbReference>
<protein>
    <recommendedName>
        <fullName evidence="2">CCHC-type domain-containing protein</fullName>
    </recommendedName>
</protein>
<dbReference type="InterPro" id="IPR001878">
    <property type="entry name" value="Znf_CCHC"/>
</dbReference>
<organism evidence="3 4">
    <name type="scientific">Quillaja saponaria</name>
    <name type="common">Soap bark tree</name>
    <dbReference type="NCBI Taxonomy" id="32244"/>
    <lineage>
        <taxon>Eukaryota</taxon>
        <taxon>Viridiplantae</taxon>
        <taxon>Streptophyta</taxon>
        <taxon>Embryophyta</taxon>
        <taxon>Tracheophyta</taxon>
        <taxon>Spermatophyta</taxon>
        <taxon>Magnoliopsida</taxon>
        <taxon>eudicotyledons</taxon>
        <taxon>Gunneridae</taxon>
        <taxon>Pentapetalae</taxon>
        <taxon>rosids</taxon>
        <taxon>fabids</taxon>
        <taxon>Fabales</taxon>
        <taxon>Quillajaceae</taxon>
        <taxon>Quillaja</taxon>
    </lineage>
</organism>
<keyword evidence="4" id="KW-1185">Reference proteome</keyword>
<feature type="domain" description="CCHC-type" evidence="2">
    <location>
        <begin position="52"/>
        <end position="67"/>
    </location>
</feature>
<keyword evidence="1" id="KW-0479">Metal-binding</keyword>
<dbReference type="Proteomes" id="UP001163823">
    <property type="component" value="Chromosome 7"/>
</dbReference>
<gene>
    <name evidence="3" type="ORF">O6P43_016760</name>
</gene>
<proteinExistence type="predicted"/>
<comment type="caution">
    <text evidence="3">The sequence shown here is derived from an EMBL/GenBank/DDBJ whole genome shotgun (WGS) entry which is preliminary data.</text>
</comment>
<evidence type="ECO:0000313" key="3">
    <source>
        <dbReference type="EMBL" id="KAJ7961410.1"/>
    </source>
</evidence>
<dbReference type="AlphaFoldDB" id="A0AAD7PNS6"/>